<comment type="caution">
    <text evidence="16">The sequence shown here is derived from an EMBL/GenBank/DDBJ whole genome shotgun (WGS) entry which is preliminary data.</text>
</comment>
<dbReference type="EMBL" id="WJBD01000022">
    <property type="protein sequence ID" value="MBC3889668.1"/>
    <property type="molecule type" value="Genomic_DNA"/>
</dbReference>
<feature type="active site" description="For autocatalytic cleavage activity" evidence="12">
    <location>
        <position position="172"/>
    </location>
</feature>
<evidence type="ECO:0000256" key="1">
    <source>
        <dbReference type="ARBA" id="ARBA00007484"/>
    </source>
</evidence>
<evidence type="ECO:0000256" key="11">
    <source>
        <dbReference type="ARBA" id="ARBA00023236"/>
    </source>
</evidence>
<evidence type="ECO:0000313" key="16">
    <source>
        <dbReference type="EMBL" id="MBC3889668.1"/>
    </source>
</evidence>
<dbReference type="AlphaFoldDB" id="A0A923KXQ7"/>
<evidence type="ECO:0000256" key="4">
    <source>
        <dbReference type="ARBA" id="ARBA00022763"/>
    </source>
</evidence>
<gene>
    <name evidence="12 16" type="primary">lexA</name>
    <name evidence="16" type="ORF">GH810_15265</name>
</gene>
<dbReference type="GO" id="GO:0006508">
    <property type="term" value="P:proteolysis"/>
    <property type="evidence" value="ECO:0007669"/>
    <property type="project" value="InterPro"/>
</dbReference>
<evidence type="ECO:0000256" key="12">
    <source>
        <dbReference type="HAMAP-Rule" id="MF_00015"/>
    </source>
</evidence>
<dbReference type="PANTHER" id="PTHR33516">
    <property type="entry name" value="LEXA REPRESSOR"/>
    <property type="match status" value="1"/>
</dbReference>
<dbReference type="GO" id="GO:0045892">
    <property type="term" value="P:negative regulation of DNA-templated transcription"/>
    <property type="evidence" value="ECO:0007669"/>
    <property type="project" value="UniProtKB-UniRule"/>
</dbReference>
<dbReference type="GO" id="GO:0004252">
    <property type="term" value="F:serine-type endopeptidase activity"/>
    <property type="evidence" value="ECO:0007669"/>
    <property type="project" value="UniProtKB-UniRule"/>
</dbReference>
<keyword evidence="4 12" id="KW-0227">DNA damage</keyword>
<feature type="DNA-binding region" description="H-T-H motif" evidence="12">
    <location>
        <begin position="29"/>
        <end position="49"/>
    </location>
</feature>
<dbReference type="InterPro" id="IPR036286">
    <property type="entry name" value="LexA/Signal_pep-like_sf"/>
</dbReference>
<comment type="catalytic activity">
    <reaction evidence="12">
        <text>Hydrolysis of Ala-|-Gly bond in repressor LexA.</text>
        <dbReference type="EC" id="3.4.21.88"/>
    </reaction>
</comment>
<dbReference type="InterPro" id="IPR039418">
    <property type="entry name" value="LexA-like"/>
</dbReference>
<evidence type="ECO:0000256" key="13">
    <source>
        <dbReference type="RuleBase" id="RU003991"/>
    </source>
</evidence>
<reference evidence="16" key="1">
    <citation type="submission" date="2019-10" db="EMBL/GenBank/DDBJ databases">
        <authorList>
            <person name="Ross D.E."/>
            <person name="Gulliver D."/>
        </authorList>
    </citation>
    <scope>NUCLEOTIDE SEQUENCE</scope>
    <source>
        <strain evidence="16">DER-2019</strain>
    </source>
</reference>
<proteinExistence type="inferred from homology"/>
<dbReference type="OrthoDB" id="9802364at2"/>
<dbReference type="InterPro" id="IPR006200">
    <property type="entry name" value="LexA"/>
</dbReference>
<dbReference type="Gene3D" id="1.10.10.10">
    <property type="entry name" value="Winged helix-like DNA-binding domain superfamily/Winged helix DNA-binding domain"/>
    <property type="match status" value="1"/>
</dbReference>
<accession>A0A923KXQ7</accession>
<sequence length="215" mass="24516">MYEDLNNKQYEILRFIENQLREKSYPPSVREMCAGVNLKSTSTAHAYLKKLEELGYIKRDSTKTRAIEVLRHDPNESFSNCFEQKTIISLPILGCVTAGEPILALENVSDVFPLPLDFIGNDESFILEVKGTSMIDAGILNGDKIIVRKQENAKNGDIVVVLIIENNEATVKRIFYEKNHIRLQPENSTMDPFVYEEHDIKLMGKVTGLIRKIQQ</sequence>
<keyword evidence="9 12" id="KW-0804">Transcription</keyword>
<keyword evidence="8 12" id="KW-0238">DNA-binding</keyword>
<feature type="active site" description="For autocatalytic cleavage activity" evidence="12">
    <location>
        <position position="133"/>
    </location>
</feature>
<evidence type="ECO:0000256" key="7">
    <source>
        <dbReference type="ARBA" id="ARBA00023015"/>
    </source>
</evidence>
<dbReference type="InterPro" id="IPR006197">
    <property type="entry name" value="Peptidase_S24_LexA"/>
</dbReference>
<feature type="domain" description="Peptidase S24/S26A/S26B/S26C" evidence="14">
    <location>
        <begin position="91"/>
        <end position="206"/>
    </location>
</feature>
<comment type="function">
    <text evidence="12">Represses a number of genes involved in the response to DNA damage (SOS response), including recA and lexA. In the presence of single-stranded DNA, RecA interacts with LexA causing an autocatalytic cleavage which disrupts the DNA-binding part of LexA, leading to derepression of the SOS regulon and eventually DNA repair.</text>
</comment>
<dbReference type="GO" id="GO:0006260">
    <property type="term" value="P:DNA replication"/>
    <property type="evidence" value="ECO:0007669"/>
    <property type="project" value="UniProtKB-UniRule"/>
</dbReference>
<feature type="domain" description="LexA repressor DNA-binding" evidence="15">
    <location>
        <begin position="3"/>
        <end position="66"/>
    </location>
</feature>
<dbReference type="Proteomes" id="UP000616595">
    <property type="component" value="Unassembled WGS sequence"/>
</dbReference>
<dbReference type="InterPro" id="IPR036388">
    <property type="entry name" value="WH-like_DNA-bd_sf"/>
</dbReference>
<evidence type="ECO:0000256" key="6">
    <source>
        <dbReference type="ARBA" id="ARBA00022813"/>
    </source>
</evidence>
<dbReference type="GO" id="GO:0003677">
    <property type="term" value="F:DNA binding"/>
    <property type="evidence" value="ECO:0007669"/>
    <property type="project" value="UniProtKB-UniRule"/>
</dbReference>
<dbReference type="PRINTS" id="PR00726">
    <property type="entry name" value="LEXASERPTASE"/>
</dbReference>
<evidence type="ECO:0000313" key="17">
    <source>
        <dbReference type="Proteomes" id="UP000616595"/>
    </source>
</evidence>
<keyword evidence="17" id="KW-1185">Reference proteome</keyword>
<feature type="site" description="Cleavage; by autolysis" evidence="12">
    <location>
        <begin position="98"/>
        <end position="99"/>
    </location>
</feature>
<dbReference type="InterPro" id="IPR006199">
    <property type="entry name" value="LexA_DNA-bd_dom"/>
</dbReference>
<dbReference type="InterPro" id="IPR050077">
    <property type="entry name" value="LexA_repressor"/>
</dbReference>
<keyword evidence="11 12" id="KW-0742">SOS response</keyword>
<dbReference type="Pfam" id="PF01726">
    <property type="entry name" value="LexA_DNA_bind"/>
    <property type="match status" value="1"/>
</dbReference>
<keyword evidence="7 12" id="KW-0805">Transcription regulation</keyword>
<dbReference type="GO" id="GO:0006281">
    <property type="term" value="P:DNA repair"/>
    <property type="evidence" value="ECO:0007669"/>
    <property type="project" value="UniProtKB-UniRule"/>
</dbReference>
<keyword evidence="5 12" id="KW-0378">Hydrolase</keyword>
<dbReference type="FunFam" id="2.10.109.10:FF:000001">
    <property type="entry name" value="LexA repressor"/>
    <property type="match status" value="1"/>
</dbReference>
<comment type="similarity">
    <text evidence="1 12 13">Belongs to the peptidase S24 family.</text>
</comment>
<evidence type="ECO:0000256" key="9">
    <source>
        <dbReference type="ARBA" id="ARBA00023163"/>
    </source>
</evidence>
<dbReference type="PANTHER" id="PTHR33516:SF2">
    <property type="entry name" value="LEXA REPRESSOR-RELATED"/>
    <property type="match status" value="1"/>
</dbReference>
<comment type="subunit">
    <text evidence="12">Homodimer.</text>
</comment>
<dbReference type="InterPro" id="IPR015927">
    <property type="entry name" value="Peptidase_S24_S26A/B/C"/>
</dbReference>
<keyword evidence="2 12" id="KW-0678">Repressor</keyword>
<dbReference type="SUPFAM" id="SSF46785">
    <property type="entry name" value="Winged helix' DNA-binding domain"/>
    <property type="match status" value="1"/>
</dbReference>
<protein>
    <recommendedName>
        <fullName evidence="12">LexA repressor</fullName>
        <ecNumber evidence="12">3.4.21.88</ecNumber>
    </recommendedName>
</protein>
<reference evidence="16" key="2">
    <citation type="submission" date="2020-10" db="EMBL/GenBank/DDBJ databases">
        <title>Comparative genomics of the Acetobacterium genus.</title>
        <authorList>
            <person name="Marshall C."/>
            <person name="May H."/>
            <person name="Norman S."/>
        </authorList>
    </citation>
    <scope>NUCLEOTIDE SEQUENCE</scope>
    <source>
        <strain evidence="16">DER-2019</strain>
    </source>
</reference>
<dbReference type="CDD" id="cd06529">
    <property type="entry name" value="S24_LexA-like"/>
    <property type="match status" value="1"/>
</dbReference>
<keyword evidence="6 12" id="KW-0068">Autocatalytic cleavage</keyword>
<keyword evidence="10 12" id="KW-0234">DNA repair</keyword>
<evidence type="ECO:0000256" key="8">
    <source>
        <dbReference type="ARBA" id="ARBA00023125"/>
    </source>
</evidence>
<evidence type="ECO:0000259" key="15">
    <source>
        <dbReference type="Pfam" id="PF01726"/>
    </source>
</evidence>
<dbReference type="NCBIfam" id="TIGR00498">
    <property type="entry name" value="lexA"/>
    <property type="match status" value="1"/>
</dbReference>
<dbReference type="RefSeq" id="WP_148567107.1">
    <property type="nucleotide sequence ID" value="NZ_RXYA01000007.1"/>
</dbReference>
<evidence type="ECO:0000259" key="14">
    <source>
        <dbReference type="Pfam" id="PF00717"/>
    </source>
</evidence>
<keyword evidence="3 12" id="KW-0235">DNA replication</keyword>
<dbReference type="Pfam" id="PF00717">
    <property type="entry name" value="Peptidase_S24"/>
    <property type="match status" value="1"/>
</dbReference>
<name>A0A923KXQ7_9FIRM</name>
<organism evidence="16 17">
    <name type="scientific">Acetobacterium paludosum</name>
    <dbReference type="NCBI Taxonomy" id="52693"/>
    <lineage>
        <taxon>Bacteria</taxon>
        <taxon>Bacillati</taxon>
        <taxon>Bacillota</taxon>
        <taxon>Clostridia</taxon>
        <taxon>Eubacteriales</taxon>
        <taxon>Eubacteriaceae</taxon>
        <taxon>Acetobacterium</taxon>
    </lineage>
</organism>
<dbReference type="InterPro" id="IPR036390">
    <property type="entry name" value="WH_DNA-bd_sf"/>
</dbReference>
<evidence type="ECO:0000256" key="10">
    <source>
        <dbReference type="ARBA" id="ARBA00023204"/>
    </source>
</evidence>
<dbReference type="GO" id="GO:0009432">
    <property type="term" value="P:SOS response"/>
    <property type="evidence" value="ECO:0007669"/>
    <property type="project" value="UniProtKB-UniRule"/>
</dbReference>
<dbReference type="HAMAP" id="MF_00015">
    <property type="entry name" value="LexA"/>
    <property type="match status" value="1"/>
</dbReference>
<evidence type="ECO:0000256" key="5">
    <source>
        <dbReference type="ARBA" id="ARBA00022801"/>
    </source>
</evidence>
<dbReference type="SUPFAM" id="SSF51306">
    <property type="entry name" value="LexA/Signal peptidase"/>
    <property type="match status" value="1"/>
</dbReference>
<dbReference type="EC" id="3.4.21.88" evidence="12"/>
<evidence type="ECO:0000256" key="2">
    <source>
        <dbReference type="ARBA" id="ARBA00022491"/>
    </source>
</evidence>
<evidence type="ECO:0000256" key="3">
    <source>
        <dbReference type="ARBA" id="ARBA00022705"/>
    </source>
</evidence>
<dbReference type="Gene3D" id="2.10.109.10">
    <property type="entry name" value="Umud Fragment, subunit A"/>
    <property type="match status" value="1"/>
</dbReference>